<feature type="domain" description="Cyclic nucleotide-binding" evidence="9">
    <location>
        <begin position="1020"/>
        <end position="1059"/>
    </location>
</feature>
<dbReference type="InterPro" id="IPR014710">
    <property type="entry name" value="RmlC-like_jellyroll"/>
</dbReference>
<dbReference type="SUPFAM" id="SSF51206">
    <property type="entry name" value="cAMP-binding domain-like"/>
    <property type="match status" value="1"/>
</dbReference>
<feature type="transmembrane region" description="Helical" evidence="8">
    <location>
        <begin position="240"/>
        <end position="262"/>
    </location>
</feature>
<dbReference type="SMART" id="SM00382">
    <property type="entry name" value="AAA"/>
    <property type="match status" value="1"/>
</dbReference>
<dbReference type="SUPFAM" id="SSF52540">
    <property type="entry name" value="P-loop containing nucleoside triphosphate hydrolases"/>
    <property type="match status" value="1"/>
</dbReference>
<name>A0A2V0NVU7_9CHLO</name>
<keyword evidence="4" id="KW-0067">ATP-binding</keyword>
<gene>
    <name evidence="12" type="ORF">Rsub_01444</name>
</gene>
<dbReference type="GO" id="GO:0016887">
    <property type="term" value="F:ATP hydrolysis activity"/>
    <property type="evidence" value="ECO:0007669"/>
    <property type="project" value="InterPro"/>
</dbReference>
<dbReference type="EMBL" id="BDRX01000007">
    <property type="protein sequence ID" value="GBF88945.1"/>
    <property type="molecule type" value="Genomic_DNA"/>
</dbReference>
<dbReference type="Proteomes" id="UP000247498">
    <property type="component" value="Unassembled WGS sequence"/>
</dbReference>
<feature type="transmembrane region" description="Helical" evidence="8">
    <location>
        <begin position="305"/>
        <end position="324"/>
    </location>
</feature>
<keyword evidence="2 8" id="KW-0812">Transmembrane</keyword>
<dbReference type="CDD" id="cd07042">
    <property type="entry name" value="STAS_SulP_like_sulfate_transporter"/>
    <property type="match status" value="1"/>
</dbReference>
<organism evidence="12 13">
    <name type="scientific">Raphidocelis subcapitata</name>
    <dbReference type="NCBI Taxonomy" id="307507"/>
    <lineage>
        <taxon>Eukaryota</taxon>
        <taxon>Viridiplantae</taxon>
        <taxon>Chlorophyta</taxon>
        <taxon>core chlorophytes</taxon>
        <taxon>Chlorophyceae</taxon>
        <taxon>CS clade</taxon>
        <taxon>Sphaeropleales</taxon>
        <taxon>Selenastraceae</taxon>
        <taxon>Raphidocelis</taxon>
    </lineage>
</organism>
<dbReference type="InterPro" id="IPR003439">
    <property type="entry name" value="ABC_transporter-like_ATP-bd"/>
</dbReference>
<feature type="transmembrane region" description="Helical" evidence="8">
    <location>
        <begin position="538"/>
        <end position="562"/>
    </location>
</feature>
<evidence type="ECO:0000256" key="1">
    <source>
        <dbReference type="ARBA" id="ARBA00004141"/>
    </source>
</evidence>
<dbReference type="Gene3D" id="3.30.750.24">
    <property type="entry name" value="STAS domain"/>
    <property type="match status" value="1"/>
</dbReference>
<dbReference type="InterPro" id="IPR017871">
    <property type="entry name" value="ABC_transporter-like_CS"/>
</dbReference>
<dbReference type="PANTHER" id="PTHR43310">
    <property type="entry name" value="SULFATE TRANSPORTER YBAR-RELATED"/>
    <property type="match status" value="1"/>
</dbReference>
<dbReference type="CDD" id="cd03261">
    <property type="entry name" value="ABC_Org_Solvent_Resistant"/>
    <property type="match status" value="1"/>
</dbReference>
<evidence type="ECO:0008006" key="14">
    <source>
        <dbReference type="Google" id="ProtNLM"/>
    </source>
</evidence>
<evidence type="ECO:0000259" key="9">
    <source>
        <dbReference type="PROSITE" id="PS50042"/>
    </source>
</evidence>
<feature type="transmembrane region" description="Helical" evidence="8">
    <location>
        <begin position="373"/>
        <end position="396"/>
    </location>
</feature>
<dbReference type="Gene3D" id="3.40.50.300">
    <property type="entry name" value="P-loop containing nucleotide triphosphate hydrolases"/>
    <property type="match status" value="1"/>
</dbReference>
<feature type="transmembrane region" description="Helical" evidence="8">
    <location>
        <begin position="574"/>
        <end position="595"/>
    </location>
</feature>
<evidence type="ECO:0000256" key="5">
    <source>
        <dbReference type="ARBA" id="ARBA00022989"/>
    </source>
</evidence>
<dbReference type="PROSITE" id="PS50042">
    <property type="entry name" value="CNMP_BINDING_3"/>
    <property type="match status" value="1"/>
</dbReference>
<dbReference type="Pfam" id="PF01740">
    <property type="entry name" value="STAS"/>
    <property type="match status" value="1"/>
</dbReference>
<keyword evidence="6 8" id="KW-0472">Membrane</keyword>
<comment type="caution">
    <text evidence="12">The sequence shown here is derived from an EMBL/GenBank/DDBJ whole genome shotgun (WGS) entry which is preliminary data.</text>
</comment>
<feature type="transmembrane region" description="Helical" evidence="8">
    <location>
        <begin position="633"/>
        <end position="666"/>
    </location>
</feature>
<keyword evidence="5 8" id="KW-1133">Transmembrane helix</keyword>
<feature type="transmembrane region" description="Helical" evidence="8">
    <location>
        <begin position="433"/>
        <end position="452"/>
    </location>
</feature>
<evidence type="ECO:0000313" key="12">
    <source>
        <dbReference type="EMBL" id="GBF88945.1"/>
    </source>
</evidence>
<feature type="transmembrane region" description="Helical" evidence="8">
    <location>
        <begin position="274"/>
        <end position="299"/>
    </location>
</feature>
<evidence type="ECO:0000256" key="7">
    <source>
        <dbReference type="SAM" id="MobiDB-lite"/>
    </source>
</evidence>
<dbReference type="SUPFAM" id="SSF52091">
    <property type="entry name" value="SpoIIaa-like"/>
    <property type="match status" value="1"/>
</dbReference>
<dbReference type="PANTHER" id="PTHR43310:SF2">
    <property type="entry name" value="SLC26A_SULP TRANSPORTER DOMAIN-CONTAINING PROTEIN"/>
    <property type="match status" value="1"/>
</dbReference>
<keyword evidence="13" id="KW-1185">Reference proteome</keyword>
<dbReference type="InterPro" id="IPR036513">
    <property type="entry name" value="STAS_dom_sf"/>
</dbReference>
<evidence type="ECO:0000256" key="8">
    <source>
        <dbReference type="SAM" id="Phobius"/>
    </source>
</evidence>
<accession>A0A2V0NVU7</accession>
<evidence type="ECO:0000259" key="10">
    <source>
        <dbReference type="PROSITE" id="PS50801"/>
    </source>
</evidence>
<proteinExistence type="predicted"/>
<dbReference type="GO" id="GO:0016020">
    <property type="term" value="C:membrane"/>
    <property type="evidence" value="ECO:0007669"/>
    <property type="project" value="UniProtKB-SubCell"/>
</dbReference>
<dbReference type="STRING" id="307507.A0A2V0NVU7"/>
<evidence type="ECO:0000256" key="3">
    <source>
        <dbReference type="ARBA" id="ARBA00022741"/>
    </source>
</evidence>
<keyword evidence="3" id="KW-0547">Nucleotide-binding</keyword>
<dbReference type="PROSITE" id="PS50893">
    <property type="entry name" value="ABC_TRANSPORTER_2"/>
    <property type="match status" value="1"/>
</dbReference>
<feature type="region of interest" description="Disordered" evidence="7">
    <location>
        <begin position="1"/>
        <end position="37"/>
    </location>
</feature>
<feature type="domain" description="STAS" evidence="10">
    <location>
        <begin position="701"/>
        <end position="875"/>
    </location>
</feature>
<dbReference type="Gene3D" id="2.60.120.10">
    <property type="entry name" value="Jelly Rolls"/>
    <property type="match status" value="1"/>
</dbReference>
<evidence type="ECO:0000256" key="6">
    <source>
        <dbReference type="ARBA" id="ARBA00023136"/>
    </source>
</evidence>
<dbReference type="InterPro" id="IPR027417">
    <property type="entry name" value="P-loop_NTPase"/>
</dbReference>
<dbReference type="InParanoid" id="A0A2V0NVU7"/>
<feature type="domain" description="ABC transporter" evidence="11">
    <location>
        <begin position="1129"/>
        <end position="1386"/>
    </location>
</feature>
<feature type="transmembrane region" description="Helical" evidence="8">
    <location>
        <begin position="331"/>
        <end position="353"/>
    </location>
</feature>
<evidence type="ECO:0000256" key="2">
    <source>
        <dbReference type="ARBA" id="ARBA00022692"/>
    </source>
</evidence>
<evidence type="ECO:0000256" key="4">
    <source>
        <dbReference type="ARBA" id="ARBA00022840"/>
    </source>
</evidence>
<dbReference type="OrthoDB" id="409725at2759"/>
<feature type="transmembrane region" description="Helical" evidence="8">
    <location>
        <begin position="506"/>
        <end position="526"/>
    </location>
</feature>
<dbReference type="Pfam" id="PF00916">
    <property type="entry name" value="Sulfate_transp"/>
    <property type="match status" value="1"/>
</dbReference>
<dbReference type="InterPro" id="IPR003593">
    <property type="entry name" value="AAA+_ATPase"/>
</dbReference>
<comment type="subcellular location">
    <subcellularLocation>
        <location evidence="1">Membrane</location>
        <topology evidence="1">Multi-pass membrane protein</topology>
    </subcellularLocation>
</comment>
<dbReference type="InterPro" id="IPR011547">
    <property type="entry name" value="SLC26A/SulP_dom"/>
</dbReference>
<dbReference type="InterPro" id="IPR052706">
    <property type="entry name" value="Membrane-Transporter-like"/>
</dbReference>
<dbReference type="PROSITE" id="PS50801">
    <property type="entry name" value="STAS"/>
    <property type="match status" value="1"/>
</dbReference>
<reference evidence="12 13" key="1">
    <citation type="journal article" date="2018" name="Sci. Rep.">
        <title>Raphidocelis subcapitata (=Pseudokirchneriella subcapitata) provides an insight into genome evolution and environmental adaptations in the Sphaeropleales.</title>
        <authorList>
            <person name="Suzuki S."/>
            <person name="Yamaguchi H."/>
            <person name="Nakajima N."/>
            <person name="Kawachi M."/>
        </authorList>
    </citation>
    <scope>NUCLEOTIDE SEQUENCE [LARGE SCALE GENOMIC DNA]</scope>
    <source>
        <strain evidence="12 13">NIES-35</strain>
    </source>
</reference>
<feature type="compositionally biased region" description="Basic and acidic residues" evidence="7">
    <location>
        <begin position="1"/>
        <end position="10"/>
    </location>
</feature>
<evidence type="ECO:0000259" key="11">
    <source>
        <dbReference type="PROSITE" id="PS50893"/>
    </source>
</evidence>
<dbReference type="Pfam" id="PF00005">
    <property type="entry name" value="ABC_tran"/>
    <property type="match status" value="1"/>
</dbReference>
<dbReference type="InterPro" id="IPR002645">
    <property type="entry name" value="STAS_dom"/>
</dbReference>
<sequence>MDGSRGERPKSALSASLGRSSARSLAGSSNAASVGPSIEEELAREISIPQSLPLGGSSPLGGDRSPSIGIRGAALRASAASSGSYALGGGSSYVGSLGTSFTAGHSLMMMGSVRRPPSLSVASPASVSHGPAADGGLTAPLLPHLASFGAPRRASMERRASLDAAAAAAAAQPPYAPPSLKAVGADAGAPPSPAAAAAAAEGDVSLHVHDAAAAAAAGGPAAAADAAGGKAKASAMADAVVYGIINAIVGLPCMVAFAAVIFSDPTYKPMLGELARFSFLAAAVHQAVFTAFSTLPFAVGQPQDVGIIFLSSMATGVATIGREVGLPLAEIVGTALLTIMVATIVVGLLTTAVAKFKLATFVQYVPLPVVGGYLGYVGYFCLAAGIGQGAGVNIGSFSSWLGLFTRDALIKLVPTLASAAALFLTMTRARSPLALPAVLLALPAAFYVALLATGTTLAEAQDAGWALKPEGKSTQQFWELYEMFNISSWRLDGVYLPALLRQVPKMLGLFFVVTFGSCLDVAAIQADVPTPIDFNRELSVVGLSNIICGLTGSGYTGSYIFSQTIFSMRAGVSNRIHGVIIAGGELAVFLLPFAAAQYLPLYFYGSLLAVFGWEIAGDWLVRSRHKVTRAEYALLLATFLAIMQFELQMGVLVGIVLCLAFFAVTYARVNMTAFTVVPSRSVAVRTYRERQALAAFHGRSVAVGLGGYIFFGSSVLLTERVTRIAREMVERGADTARAFAASARNGGAPGDGPLCRGSVPPTAAVAPPAAGGGGGGGWGVADPERLAALAERAPCFVLLDFRRVLGVDATAAQLLGSLRAVLRQLNVELVLTRIRDEGVRRLLVAHGLLAPSPDEDDGESYCRAFPTLSEGEQYAEDRFLALVRATGLLGSGGESLSLREFLLSHAQEGPLAAGLDAAAAAEGLGRLSATRALEAGAVLFDFDEAPEEIYFVLSGSVDIAIKHFTDTVVEDSALDRSRSGRAAAAAAAAGGGGGGGAGGGARAAAAASVAPATECHFCCGPGSVFGGTDFVLQRPRSFRAVASAPSRVVAIGAAAYRELARTEPQAAAFLQIILLRDACLSEVYAYELLERALVAKRAVQNETALSSLDLSEPSTSGSNGVAPDTDILVEFRDVHKSFGDKRILNGASFKIRRGEAVGIIGASGTGKSTTLRLTAGLLAPDRGEILINGVPRVGLLSDQGETGEGLRLGMVFQNAALFDSLTVGENVGFMLYEHSALPAPEIRRRVAASLSKVGLKGVEDLYPSELSGGMKKRVALARAVVTDAGGAAASSGHADVEQLLMYDEPTAGLDPVASTVVEDLIRSLQKEEDDPAEGGISSYIVVTHQHSTIRRAVDRIIFLHQGRVVWQGTTEEFDTTDEPIVRQFAEGSLEGPISYV</sequence>
<dbReference type="PROSITE" id="PS00211">
    <property type="entry name" value="ABC_TRANSPORTER_1"/>
    <property type="match status" value="1"/>
</dbReference>
<feature type="compositionally biased region" description="Low complexity" evidence="7">
    <location>
        <begin position="11"/>
        <end position="33"/>
    </location>
</feature>
<dbReference type="GO" id="GO:0005524">
    <property type="term" value="F:ATP binding"/>
    <property type="evidence" value="ECO:0007669"/>
    <property type="project" value="UniProtKB-KW"/>
</dbReference>
<dbReference type="InterPro" id="IPR000595">
    <property type="entry name" value="cNMP-bd_dom"/>
</dbReference>
<protein>
    <recommendedName>
        <fullName evidence="14">Sulfate transporter</fullName>
    </recommendedName>
</protein>
<evidence type="ECO:0000313" key="13">
    <source>
        <dbReference type="Proteomes" id="UP000247498"/>
    </source>
</evidence>
<dbReference type="InterPro" id="IPR018490">
    <property type="entry name" value="cNMP-bd_dom_sf"/>
</dbReference>